<dbReference type="AlphaFoldDB" id="A0A9R0HRG5"/>
<dbReference type="KEGG" id="soe:110775264"/>
<dbReference type="GO" id="GO:0005886">
    <property type="term" value="C:plasma membrane"/>
    <property type="evidence" value="ECO:0000318"/>
    <property type="project" value="GO_Central"/>
</dbReference>
<dbReference type="PANTHER" id="PTHR31415:SF166">
    <property type="entry name" value="LATE EMBRYOGENESIS ABUNDANT (LEA) HYDROXYPROLINE-RICH GLYCOPROTEIN FAMILY"/>
    <property type="match status" value="1"/>
</dbReference>
<proteinExistence type="predicted"/>
<evidence type="ECO:0000256" key="4">
    <source>
        <dbReference type="ARBA" id="ARBA00023136"/>
    </source>
</evidence>
<gene>
    <name evidence="8" type="primary">LOC110775264</name>
</gene>
<dbReference type="Pfam" id="PF03168">
    <property type="entry name" value="LEA_2"/>
    <property type="match status" value="1"/>
</dbReference>
<keyword evidence="2 5" id="KW-0812">Transmembrane</keyword>
<dbReference type="GO" id="GO:0098542">
    <property type="term" value="P:defense response to other organism"/>
    <property type="evidence" value="ECO:0007669"/>
    <property type="project" value="InterPro"/>
</dbReference>
<name>A0A9R0HRG5_SPIOL</name>
<evidence type="ECO:0000313" key="8">
    <source>
        <dbReference type="RefSeq" id="XP_021835562.1"/>
    </source>
</evidence>
<evidence type="ECO:0000259" key="6">
    <source>
        <dbReference type="Pfam" id="PF03168"/>
    </source>
</evidence>
<reference evidence="8" key="2">
    <citation type="submission" date="2025-08" db="UniProtKB">
        <authorList>
            <consortium name="RefSeq"/>
        </authorList>
    </citation>
    <scope>IDENTIFICATION</scope>
    <source>
        <tissue evidence="8">Leaf</tissue>
    </source>
</reference>
<dbReference type="PANTHER" id="PTHR31415">
    <property type="entry name" value="OS05G0367900 PROTEIN"/>
    <property type="match status" value="1"/>
</dbReference>
<feature type="domain" description="Late embryogenesis abundant protein LEA-2 subgroup" evidence="6">
    <location>
        <begin position="74"/>
        <end position="176"/>
    </location>
</feature>
<dbReference type="InterPro" id="IPR004864">
    <property type="entry name" value="LEA_2"/>
</dbReference>
<comment type="subcellular location">
    <subcellularLocation>
        <location evidence="1">Membrane</location>
        <topology evidence="1">Single-pass membrane protein</topology>
    </subcellularLocation>
</comment>
<evidence type="ECO:0000256" key="5">
    <source>
        <dbReference type="SAM" id="Phobius"/>
    </source>
</evidence>
<reference evidence="7" key="1">
    <citation type="journal article" date="2021" name="Nat. Commun.">
        <title>Genomic analyses provide insights into spinach domestication and the genetic basis of agronomic traits.</title>
        <authorList>
            <person name="Cai X."/>
            <person name="Sun X."/>
            <person name="Xu C."/>
            <person name="Sun H."/>
            <person name="Wang X."/>
            <person name="Ge C."/>
            <person name="Zhang Z."/>
            <person name="Wang Q."/>
            <person name="Fei Z."/>
            <person name="Jiao C."/>
            <person name="Wang Q."/>
        </authorList>
    </citation>
    <scope>NUCLEOTIDE SEQUENCE [LARGE SCALE GENOMIC DNA]</scope>
    <source>
        <strain evidence="7">cv. Varoflay</strain>
    </source>
</reference>
<sequence length="218" mass="24506">MTSKDCGHDDDDRKDAARRVVGGILTFIVLVLLVVFIIWLVLRPTKPRFILQDATIYAFNITAPNLLTATFQVTLSSRNPNERIGVYYERLDVHASYRNQQITLPTRLPYTYQGHKDITIWSPFLYGNTVPIAPYLGMSLQQDQNAGLVKMDIKINGRVKWKVGTWVSGKYHLNANCPAYISFANKGNTNINNNNPFNLGSAALKFQLPSSCQLDVAV</sequence>
<keyword evidence="3 5" id="KW-1133">Transmembrane helix</keyword>
<evidence type="ECO:0000256" key="2">
    <source>
        <dbReference type="ARBA" id="ARBA00022692"/>
    </source>
</evidence>
<dbReference type="GO" id="GO:0009506">
    <property type="term" value="C:plasmodesma"/>
    <property type="evidence" value="ECO:0000318"/>
    <property type="project" value="GO_Central"/>
</dbReference>
<keyword evidence="4 5" id="KW-0472">Membrane</keyword>
<evidence type="ECO:0000256" key="3">
    <source>
        <dbReference type="ARBA" id="ARBA00022989"/>
    </source>
</evidence>
<dbReference type="GeneID" id="110775264"/>
<feature type="transmembrane region" description="Helical" evidence="5">
    <location>
        <begin position="20"/>
        <end position="42"/>
    </location>
</feature>
<organism evidence="7 8">
    <name type="scientific">Spinacia oleracea</name>
    <name type="common">Spinach</name>
    <dbReference type="NCBI Taxonomy" id="3562"/>
    <lineage>
        <taxon>Eukaryota</taxon>
        <taxon>Viridiplantae</taxon>
        <taxon>Streptophyta</taxon>
        <taxon>Embryophyta</taxon>
        <taxon>Tracheophyta</taxon>
        <taxon>Spermatophyta</taxon>
        <taxon>Magnoliopsida</taxon>
        <taxon>eudicotyledons</taxon>
        <taxon>Gunneridae</taxon>
        <taxon>Pentapetalae</taxon>
        <taxon>Caryophyllales</taxon>
        <taxon>Chenopodiaceae</taxon>
        <taxon>Chenopodioideae</taxon>
        <taxon>Anserineae</taxon>
        <taxon>Spinacia</taxon>
    </lineage>
</organism>
<protein>
    <submittedName>
        <fullName evidence="8">NDR1/HIN1-like protein 1</fullName>
    </submittedName>
</protein>
<dbReference type="InterPro" id="IPR044839">
    <property type="entry name" value="NDR1-like"/>
</dbReference>
<accession>A0A9R0HRG5</accession>
<keyword evidence="7" id="KW-1185">Reference proteome</keyword>
<dbReference type="RefSeq" id="XP_021835562.1">
    <property type="nucleotide sequence ID" value="XM_021979870.2"/>
</dbReference>
<dbReference type="Proteomes" id="UP000813463">
    <property type="component" value="Chromosome 5"/>
</dbReference>
<dbReference type="OrthoDB" id="1426517at2759"/>
<evidence type="ECO:0000313" key="7">
    <source>
        <dbReference type="Proteomes" id="UP000813463"/>
    </source>
</evidence>
<evidence type="ECO:0000256" key="1">
    <source>
        <dbReference type="ARBA" id="ARBA00004167"/>
    </source>
</evidence>